<evidence type="ECO:0000313" key="1">
    <source>
        <dbReference type="EMBL" id="KKK46631.1"/>
    </source>
</evidence>
<comment type="caution">
    <text evidence="1">The sequence shown here is derived from an EMBL/GenBank/DDBJ whole genome shotgun (WGS) entry which is preliminary data.</text>
</comment>
<sequence>MKVAVCVGGIVYPDSESLMDSLQNKFPDYDFFFGVWKGREDDISDKLNAWSFEEHEPKYHPYFDVDLTGLPLKVGMIRKKMQAHPEMPMIPKALHQTKQILIHSYMLDRLPQDYDMIIRTRYDIKLIDDSIDFEGLVAESYNNN</sequence>
<accession>A0A0F8YF03</accession>
<dbReference type="EMBL" id="LAZR01069981">
    <property type="protein sequence ID" value="KKK46631.1"/>
    <property type="molecule type" value="Genomic_DNA"/>
</dbReference>
<feature type="non-terminal residue" evidence="1">
    <location>
        <position position="144"/>
    </location>
</feature>
<name>A0A0F8YF03_9ZZZZ</name>
<proteinExistence type="predicted"/>
<reference evidence="1" key="1">
    <citation type="journal article" date="2015" name="Nature">
        <title>Complex archaea that bridge the gap between prokaryotes and eukaryotes.</title>
        <authorList>
            <person name="Spang A."/>
            <person name="Saw J.H."/>
            <person name="Jorgensen S.L."/>
            <person name="Zaremba-Niedzwiedzka K."/>
            <person name="Martijn J."/>
            <person name="Lind A.E."/>
            <person name="van Eijk R."/>
            <person name="Schleper C."/>
            <person name="Guy L."/>
            <person name="Ettema T.J."/>
        </authorList>
    </citation>
    <scope>NUCLEOTIDE SEQUENCE</scope>
</reference>
<dbReference type="AlphaFoldDB" id="A0A0F8YF03"/>
<gene>
    <name evidence="1" type="ORF">LCGC14_3163300</name>
</gene>
<organism evidence="1">
    <name type="scientific">marine sediment metagenome</name>
    <dbReference type="NCBI Taxonomy" id="412755"/>
    <lineage>
        <taxon>unclassified sequences</taxon>
        <taxon>metagenomes</taxon>
        <taxon>ecological metagenomes</taxon>
    </lineage>
</organism>
<protein>
    <submittedName>
        <fullName evidence="1">Uncharacterized protein</fullName>
    </submittedName>
</protein>